<evidence type="ECO:0000313" key="2">
    <source>
        <dbReference type="EMBL" id="GCE12967.1"/>
    </source>
</evidence>
<evidence type="ECO:0000256" key="1">
    <source>
        <dbReference type="SAM" id="SignalP"/>
    </source>
</evidence>
<accession>A0A402A1E1</accession>
<name>A0A402A1E1_9CHLR</name>
<feature type="signal peptide" evidence="1">
    <location>
        <begin position="1"/>
        <end position="23"/>
    </location>
</feature>
<gene>
    <name evidence="2" type="ORF">KTT_28260</name>
</gene>
<dbReference type="Proteomes" id="UP000287352">
    <property type="component" value="Unassembled WGS sequence"/>
</dbReference>
<feature type="chain" id="PRO_5019034043" evidence="1">
    <location>
        <begin position="24"/>
        <end position="376"/>
    </location>
</feature>
<evidence type="ECO:0000313" key="3">
    <source>
        <dbReference type="Proteomes" id="UP000287352"/>
    </source>
</evidence>
<reference evidence="3" key="1">
    <citation type="submission" date="2018-12" db="EMBL/GenBank/DDBJ databases">
        <title>Tengunoibacter tsumagoiensis gen. nov., sp. nov., Dictyobacter kobayashii sp. nov., D. alpinus sp. nov., and D. joshuensis sp. nov. and description of Dictyobacteraceae fam. nov. within the order Ktedonobacterales isolated from Tengu-no-mugimeshi.</title>
        <authorList>
            <person name="Wang C.M."/>
            <person name="Zheng Y."/>
            <person name="Sakai Y."/>
            <person name="Toyoda A."/>
            <person name="Minakuchi Y."/>
            <person name="Abe K."/>
            <person name="Yokota A."/>
            <person name="Yabe S."/>
        </authorList>
    </citation>
    <scope>NUCLEOTIDE SEQUENCE [LARGE SCALE GENOMIC DNA]</scope>
    <source>
        <strain evidence="3">Uno3</strain>
    </source>
</reference>
<dbReference type="AlphaFoldDB" id="A0A402A1E1"/>
<sequence>MKLIIAFSLVTIATFGTIASAGAQSAAGVDVGTPRYATFHGNTQVGAAGAAAHTAAVAAARSSGFVETVPFWSSAFAADGSIYPFQMVGTDPSLGSKTTTVKTEIIPLKLVFSNGVVLDGTQKLDKTEDSPIFTKADFTSGHTQYGDAIQRAEFWKYVSNGSKNYHVLLSEPKIYKTVTLNVPAEYGIEGPSRRTGAPLGRVDVNWFDTQLQGLLFSLNLSPKTLPIFLDYNTFLYDGGDPANCCILGYHNALPVTTASGDSKIYTYAFAAYSDPGLFGSLPIEDIHALSHEISEWYNDPFTDNLTPNWTSPLSPQYGCSNILEVGDPLVGIAFDVKGYHPQDETFYSWFARQDPSLGIGGKYTYLGTFTAYAPTC</sequence>
<protein>
    <submittedName>
        <fullName evidence="2">Uncharacterized protein</fullName>
    </submittedName>
</protein>
<organism evidence="2 3">
    <name type="scientific">Tengunoibacter tsumagoiensis</name>
    <dbReference type="NCBI Taxonomy" id="2014871"/>
    <lineage>
        <taxon>Bacteria</taxon>
        <taxon>Bacillati</taxon>
        <taxon>Chloroflexota</taxon>
        <taxon>Ktedonobacteria</taxon>
        <taxon>Ktedonobacterales</taxon>
        <taxon>Dictyobacteraceae</taxon>
        <taxon>Tengunoibacter</taxon>
    </lineage>
</organism>
<comment type="caution">
    <text evidence="2">The sequence shown here is derived from an EMBL/GenBank/DDBJ whole genome shotgun (WGS) entry which is preliminary data.</text>
</comment>
<proteinExistence type="predicted"/>
<keyword evidence="3" id="KW-1185">Reference proteome</keyword>
<dbReference type="EMBL" id="BIFR01000001">
    <property type="protein sequence ID" value="GCE12967.1"/>
    <property type="molecule type" value="Genomic_DNA"/>
</dbReference>
<keyword evidence="1" id="KW-0732">Signal</keyword>